<name>A0ABT2H0C6_9MICO</name>
<dbReference type="CDD" id="cd04301">
    <property type="entry name" value="NAT_SF"/>
    <property type="match status" value="1"/>
</dbReference>
<protein>
    <submittedName>
        <fullName evidence="2">GNAT family N-acetyltransferase</fullName>
    </submittedName>
</protein>
<evidence type="ECO:0000313" key="2">
    <source>
        <dbReference type="EMBL" id="MCS5733225.1"/>
    </source>
</evidence>
<proteinExistence type="predicted"/>
<reference evidence="2" key="1">
    <citation type="submission" date="2022-08" db="EMBL/GenBank/DDBJ databases">
        <authorList>
            <person name="Deng Y."/>
            <person name="Han X.-F."/>
            <person name="Zhang Y.-Q."/>
        </authorList>
    </citation>
    <scope>NUCLEOTIDE SEQUENCE</scope>
    <source>
        <strain evidence="2">CPCC 203386</strain>
    </source>
</reference>
<evidence type="ECO:0000313" key="3">
    <source>
        <dbReference type="Proteomes" id="UP001165586"/>
    </source>
</evidence>
<dbReference type="Proteomes" id="UP001165586">
    <property type="component" value="Unassembled WGS sequence"/>
</dbReference>
<evidence type="ECO:0000259" key="1">
    <source>
        <dbReference type="PROSITE" id="PS51186"/>
    </source>
</evidence>
<comment type="caution">
    <text evidence="2">The sequence shown here is derived from an EMBL/GenBank/DDBJ whole genome shotgun (WGS) entry which is preliminary data.</text>
</comment>
<dbReference type="InterPro" id="IPR000182">
    <property type="entry name" value="GNAT_dom"/>
</dbReference>
<sequence>MGDLAVTGIRVVPANEASVADLEAVFGTRGTPAACRCQWFKHRDRDWQAVPVEERAANLREQSGCGHPHSPTTSGLIAYRDDEPAGWCAVEPRTAYQRLLRMRVPWAGRDEDRADDSTWAVTCFVVRTGFRRQGVSRALAAATVDFARSRGARALEGYPMVVRPGQEITWGELYVGSLTIFEAAGFTEITRPTPRRAVVRIDF</sequence>
<dbReference type="Gene3D" id="3.40.630.30">
    <property type="match status" value="1"/>
</dbReference>
<dbReference type="SUPFAM" id="SSF55729">
    <property type="entry name" value="Acyl-CoA N-acyltransferases (Nat)"/>
    <property type="match status" value="1"/>
</dbReference>
<accession>A0ABT2H0C6</accession>
<dbReference type="RefSeq" id="WP_259538038.1">
    <property type="nucleotide sequence ID" value="NZ_JANLCJ010000002.1"/>
</dbReference>
<feature type="domain" description="N-acetyltransferase" evidence="1">
    <location>
        <begin position="9"/>
        <end position="203"/>
    </location>
</feature>
<dbReference type="InterPro" id="IPR016181">
    <property type="entry name" value="Acyl_CoA_acyltransferase"/>
</dbReference>
<organism evidence="2 3">
    <name type="scientific">Herbiconiux daphne</name>
    <dbReference type="NCBI Taxonomy" id="2970914"/>
    <lineage>
        <taxon>Bacteria</taxon>
        <taxon>Bacillati</taxon>
        <taxon>Actinomycetota</taxon>
        <taxon>Actinomycetes</taxon>
        <taxon>Micrococcales</taxon>
        <taxon>Microbacteriaceae</taxon>
        <taxon>Herbiconiux</taxon>
    </lineage>
</organism>
<dbReference type="PROSITE" id="PS51186">
    <property type="entry name" value="GNAT"/>
    <property type="match status" value="1"/>
</dbReference>
<gene>
    <name evidence="2" type="ORF">N1032_05685</name>
</gene>
<keyword evidence="3" id="KW-1185">Reference proteome</keyword>
<dbReference type="Pfam" id="PF00583">
    <property type="entry name" value="Acetyltransf_1"/>
    <property type="match status" value="1"/>
</dbReference>
<dbReference type="EMBL" id="JANLCJ010000002">
    <property type="protein sequence ID" value="MCS5733225.1"/>
    <property type="molecule type" value="Genomic_DNA"/>
</dbReference>